<evidence type="ECO:0000256" key="1">
    <source>
        <dbReference type="SAM" id="Phobius"/>
    </source>
</evidence>
<sequence>MFTLQVMYHFAYFVWVFYASKLDILNSISGGAYFYRPYSKNTLKN</sequence>
<proteinExistence type="predicted"/>
<accession>A0A450WZ53</accession>
<keyword evidence="1" id="KW-0812">Transmembrane</keyword>
<evidence type="ECO:0000313" key="2">
    <source>
        <dbReference type="EMBL" id="VFK22319.1"/>
    </source>
</evidence>
<name>A0A450WZ53_9GAMM</name>
<dbReference type="AlphaFoldDB" id="A0A450WZ53"/>
<organism evidence="2">
    <name type="scientific">Candidatus Kentrum sp. LPFa</name>
    <dbReference type="NCBI Taxonomy" id="2126335"/>
    <lineage>
        <taxon>Bacteria</taxon>
        <taxon>Pseudomonadati</taxon>
        <taxon>Pseudomonadota</taxon>
        <taxon>Gammaproteobacteria</taxon>
        <taxon>Candidatus Kentrum</taxon>
    </lineage>
</organism>
<dbReference type="EMBL" id="CAADFK010000303">
    <property type="protein sequence ID" value="VFK22319.1"/>
    <property type="molecule type" value="Genomic_DNA"/>
</dbReference>
<keyword evidence="1" id="KW-0472">Membrane</keyword>
<gene>
    <name evidence="2" type="ORF">BECKLPF1236B_GA0070989_13034</name>
</gene>
<reference evidence="2" key="1">
    <citation type="submission" date="2019-02" db="EMBL/GenBank/DDBJ databases">
        <authorList>
            <person name="Gruber-Vodicka R. H."/>
            <person name="Seah K. B. B."/>
        </authorList>
    </citation>
    <scope>NUCLEOTIDE SEQUENCE</scope>
    <source>
        <strain evidence="2">BECK_S313</strain>
    </source>
</reference>
<keyword evidence="1" id="KW-1133">Transmembrane helix</keyword>
<feature type="transmembrane region" description="Helical" evidence="1">
    <location>
        <begin position="12"/>
        <end position="35"/>
    </location>
</feature>
<protein>
    <submittedName>
        <fullName evidence="2">Uncharacterized protein</fullName>
    </submittedName>
</protein>